<dbReference type="AlphaFoldDB" id="A0A3P7J722"/>
<dbReference type="Gene3D" id="1.20.1270.50">
    <property type="entry name" value="Glycoside hydrolase family 38, central domain"/>
    <property type="match status" value="1"/>
</dbReference>
<dbReference type="InterPro" id="IPR015341">
    <property type="entry name" value="Glyco_hydro_38_cen"/>
</dbReference>
<reference evidence="4 5" key="1">
    <citation type="submission" date="2018-11" db="EMBL/GenBank/DDBJ databases">
        <authorList>
            <consortium name="Pathogen Informatics"/>
        </authorList>
    </citation>
    <scope>NUCLEOTIDE SEQUENCE [LARGE SCALE GENOMIC DNA]</scope>
</reference>
<dbReference type="Pfam" id="PF09261">
    <property type="entry name" value="Alpha-mann_mid"/>
    <property type="match status" value="1"/>
</dbReference>
<dbReference type="GO" id="GO:0006013">
    <property type="term" value="P:mannose metabolic process"/>
    <property type="evidence" value="ECO:0007669"/>
    <property type="project" value="InterPro"/>
</dbReference>
<dbReference type="InterPro" id="IPR037094">
    <property type="entry name" value="Glyco_hydro_38_cen_sf"/>
</dbReference>
<dbReference type="SUPFAM" id="SSF88688">
    <property type="entry name" value="Families 57/38 glycoside transferase middle domain"/>
    <property type="match status" value="1"/>
</dbReference>
<dbReference type="SMART" id="SM00872">
    <property type="entry name" value="Alpha-mann_mid"/>
    <property type="match status" value="1"/>
</dbReference>
<dbReference type="Proteomes" id="UP000270094">
    <property type="component" value="Unassembled WGS sequence"/>
</dbReference>
<dbReference type="InterPro" id="IPR011330">
    <property type="entry name" value="Glyco_hydro/deAcase_b/a-brl"/>
</dbReference>
<proteinExistence type="predicted"/>
<evidence type="ECO:0000313" key="5">
    <source>
        <dbReference type="Proteomes" id="UP000270094"/>
    </source>
</evidence>
<dbReference type="Pfam" id="PF01074">
    <property type="entry name" value="Glyco_hydro_38N"/>
    <property type="match status" value="1"/>
</dbReference>
<name>A0A3P7J722_STRVU</name>
<evidence type="ECO:0000259" key="3">
    <source>
        <dbReference type="SMART" id="SM00872"/>
    </source>
</evidence>
<gene>
    <name evidence="4" type="ORF">SVUK_LOCUS16248</name>
</gene>
<keyword evidence="5" id="KW-1185">Reference proteome</keyword>
<dbReference type="OrthoDB" id="10261055at2759"/>
<dbReference type="EMBL" id="UYYB01112012">
    <property type="protein sequence ID" value="VDM81250.1"/>
    <property type="molecule type" value="Genomic_DNA"/>
</dbReference>
<dbReference type="GO" id="GO:0004559">
    <property type="term" value="F:alpha-mannosidase activity"/>
    <property type="evidence" value="ECO:0007669"/>
    <property type="project" value="InterPro"/>
</dbReference>
<evidence type="ECO:0000256" key="2">
    <source>
        <dbReference type="ARBA" id="ARBA00023295"/>
    </source>
</evidence>
<dbReference type="SUPFAM" id="SSF88713">
    <property type="entry name" value="Glycoside hydrolase/deacetylase"/>
    <property type="match status" value="1"/>
</dbReference>
<dbReference type="InterPro" id="IPR027291">
    <property type="entry name" value="Glyco_hydro_38_N_sf"/>
</dbReference>
<dbReference type="PANTHER" id="PTHR11607:SF3">
    <property type="entry name" value="LYSOSOMAL ALPHA-MANNOSIDASE"/>
    <property type="match status" value="1"/>
</dbReference>
<dbReference type="GO" id="GO:0006491">
    <property type="term" value="P:N-glycan processing"/>
    <property type="evidence" value="ECO:0007669"/>
    <property type="project" value="TreeGrafter"/>
</dbReference>
<dbReference type="PANTHER" id="PTHR11607">
    <property type="entry name" value="ALPHA-MANNOSIDASE"/>
    <property type="match status" value="1"/>
</dbReference>
<dbReference type="Gene3D" id="3.20.110.10">
    <property type="entry name" value="Glycoside hydrolase 38, N terminal domain"/>
    <property type="match status" value="1"/>
</dbReference>
<accession>A0A3P7J722</accession>
<protein>
    <recommendedName>
        <fullName evidence="3">Glycoside hydrolase family 38 central domain-containing protein</fullName>
    </recommendedName>
</protein>
<dbReference type="InterPro" id="IPR000602">
    <property type="entry name" value="Glyco_hydro_38_N"/>
</dbReference>
<dbReference type="FunFam" id="3.20.110.10:FF:000016">
    <property type="entry name" value="Alpha-mannosidase"/>
    <property type="match status" value="1"/>
</dbReference>
<organism evidence="4 5">
    <name type="scientific">Strongylus vulgaris</name>
    <name type="common">Blood worm</name>
    <dbReference type="NCBI Taxonomy" id="40348"/>
    <lineage>
        <taxon>Eukaryota</taxon>
        <taxon>Metazoa</taxon>
        <taxon>Ecdysozoa</taxon>
        <taxon>Nematoda</taxon>
        <taxon>Chromadorea</taxon>
        <taxon>Rhabditida</taxon>
        <taxon>Rhabditina</taxon>
        <taxon>Rhabditomorpha</taxon>
        <taxon>Strongyloidea</taxon>
        <taxon>Strongylidae</taxon>
        <taxon>Strongylus</taxon>
    </lineage>
</organism>
<keyword evidence="2" id="KW-0326">Glycosidase</keyword>
<evidence type="ECO:0000256" key="1">
    <source>
        <dbReference type="ARBA" id="ARBA00022801"/>
    </source>
</evidence>
<keyword evidence="1" id="KW-0378">Hydrolase</keyword>
<dbReference type="GO" id="GO:0000139">
    <property type="term" value="C:Golgi membrane"/>
    <property type="evidence" value="ECO:0007669"/>
    <property type="project" value="TreeGrafter"/>
</dbReference>
<sequence>MTTYCRVHYSVKKQLAKNKQLEFMWRQLWGERKVPVVHYSVKKQLAKNKQLEFMWRQLWGAHGKQDMRTHLFPFYSYDIPHTCGPDPKICCQFDFTRLPGIGPGCPWGVPPVRINNNNVEQRAFTLYDQYRKKSQLYKTNVLLVPLGDDFRYDKANEWNEQYLNYKKLFEEMNKHTEWNIHARFGTLADYFTELDRSLRAESDGLPVLSGDFFTYADRDDHYWSGYFTSRPFYKQMDRVLQHQLRAAEIAFTLKAMKGENPSNEVHYFLSLFRMLLIARQNNYMYGISWYECKLL</sequence>
<dbReference type="InterPro" id="IPR050843">
    <property type="entry name" value="Glycosyl_Hydrlase_38"/>
</dbReference>
<feature type="domain" description="Glycoside hydrolase family 38 central" evidence="3">
    <location>
        <begin position="221"/>
        <end position="285"/>
    </location>
</feature>
<evidence type="ECO:0000313" key="4">
    <source>
        <dbReference type="EMBL" id="VDM81250.1"/>
    </source>
</evidence>
<dbReference type="InterPro" id="IPR028995">
    <property type="entry name" value="Glyco_hydro_57/38_cen_sf"/>
</dbReference>